<feature type="coiled-coil region" evidence="1">
    <location>
        <begin position="989"/>
        <end position="1058"/>
    </location>
</feature>
<dbReference type="PANTHER" id="PTHR23159:SF31">
    <property type="entry name" value="CENTROSOME-ASSOCIATED PROTEIN CEP250 ISOFORM X1"/>
    <property type="match status" value="1"/>
</dbReference>
<keyword evidence="4" id="KW-1185">Reference proteome</keyword>
<dbReference type="Gene3D" id="3.40.50.300">
    <property type="entry name" value="P-loop containing nucleotide triphosphate hydrolases"/>
    <property type="match status" value="1"/>
</dbReference>
<feature type="region of interest" description="Disordered" evidence="2">
    <location>
        <begin position="1"/>
        <end position="25"/>
    </location>
</feature>
<organism evidence="3 4">
    <name type="scientific">Actinophytocola algeriensis</name>
    <dbReference type="NCBI Taxonomy" id="1768010"/>
    <lineage>
        <taxon>Bacteria</taxon>
        <taxon>Bacillati</taxon>
        <taxon>Actinomycetota</taxon>
        <taxon>Actinomycetes</taxon>
        <taxon>Pseudonocardiales</taxon>
        <taxon>Pseudonocardiaceae</taxon>
    </lineage>
</organism>
<dbReference type="SUPFAM" id="SSF52540">
    <property type="entry name" value="P-loop containing nucleoside triphosphate hydrolases"/>
    <property type="match status" value="1"/>
</dbReference>
<evidence type="ECO:0000256" key="2">
    <source>
        <dbReference type="SAM" id="MobiDB-lite"/>
    </source>
</evidence>
<dbReference type="PANTHER" id="PTHR23159">
    <property type="entry name" value="CENTROSOMAL PROTEIN 2"/>
    <property type="match status" value="1"/>
</dbReference>
<dbReference type="RefSeq" id="WP_184811776.1">
    <property type="nucleotide sequence ID" value="NZ_JACHJQ010000004.1"/>
</dbReference>
<name>A0A7W7Q630_9PSEU</name>
<sequence>MTAPQGNVTQISHENVTKTAGPLPDATNTFKSGEAGCTRWKLHRGGIVNVWQYAVEEFDLSGGRAIFQGTNGSGKSRTLELLLPLCLDGDLRQIGSKGYDTVSMRRLMLDDYTGGPNRIGYAWIELRREVTGPAGVTEEFLTSGIGIKASANSQQIGDSWRFVTDRRVGNDADDFQLVFDGTPVGPTQLRDLLGADCLHDEEPFRAKIAELVYGIPAVRYADLLHLQRTLRNPDVGLKVLEGQLEQILSDSLPPLDPAVVEQLARSFEDLESIRDNIRTLGAADTALQRFLSSYAGYAYSSLRSAGKRGVDASKELSAARNEITKLVVRLRDEEASAEKAEVAVAQLEEQELTLESKIDSLKSSPAYDSVRDLADRKRVVSSARQAAVSALKQLRTQREHTEQLVDSVVSELARFVDDTNQAAELSDSVRSRMREAGLDPRLCPQVPAVPEAAATEVHEFVRLSLDPEAEPEEATRRTPPDLQPHSLRAALEGAGAQAAEAVAALRERCAVTLTLLERARELDSERSEVERLQREAREAQLEATESVGRRNEAAQRLEDVAATWHAAVLQWSSAGPLATLERAEELVPPAFAELAADVDAARGATERAAAWLRGRLPVLHADVDRASRGVDDLDRRMAGAEDELNALRAGVDPEPALPVSDVDRDPAAGAAFYRLVDFAPSLSEDERAGCEAALESSGLLNAWVTAGGTEPTTRSASPTGATSRDLTAIVAGPTVSPSLSDVLVPAVPPGSPVSADLVTRVLTRVGLDGAGDRTGAGLSISLDGRWRAGVLTGAMTKPAAEFVGAGARETARHKRIGDLSSDLARLADERELAVKALTVAQEAVAAWERHTDEFPDDREVLAAHVTLRAAAASADDASSKAFSLRDKHSGTGDRYRARQDALLTDARAAGLDATAESLQLARASALEARTTAEQLATALTKRCLGGVDSLTRSLDNHARVDAELADVQAGADRACLDYRNEQAGYEERVRAIGGAAEQLERELSAAEEERASVRTRLPEIRQEATAARVKAGKTQTQIDTKQSKVAELAERETALQQRFRDALAADGVWSAAVSEDMPADLAEAFQVLTAHPRDGVSEDTVLGNLQTLQSTLAGSHDVIAQRSADILTVTVTGAQGPQPVAVAAREVAERLTAQRDLLSEEYQQIFDAFMLRDLADKLATQIEVADDLCRRMNKTLDVARSSQGVHVQLDWQPAPDLDDDMRQAMHLIRTPFAKRGDGQDEALRTALTERITAERDGHSGDYAEVLARALDYRTWYRFTVRVKDLGPDGSPRTRRMRQLSSGETRLISYVTLFAAASAFYDAVSTAADQPPVRLVLLDEAFERLDEPTIARMLGLLVDLDMDWIITWPSGWGLSEKIPRMHIYDVLRPKGGSGIACTHAIWTGKSLTDDPR</sequence>
<feature type="coiled-coil region" evidence="1">
    <location>
        <begin position="330"/>
        <end position="364"/>
    </location>
</feature>
<reference evidence="3 4" key="1">
    <citation type="submission" date="2020-08" db="EMBL/GenBank/DDBJ databases">
        <title>Genomic Encyclopedia of Type Strains, Phase III (KMG-III): the genomes of soil and plant-associated and newly described type strains.</title>
        <authorList>
            <person name="Whitman W."/>
        </authorList>
    </citation>
    <scope>NUCLEOTIDE SEQUENCE [LARGE SCALE GENOMIC DNA]</scope>
    <source>
        <strain evidence="3 4">CECT 8960</strain>
    </source>
</reference>
<evidence type="ECO:0000256" key="1">
    <source>
        <dbReference type="SAM" id="Coils"/>
    </source>
</evidence>
<feature type="coiled-coil region" evidence="1">
    <location>
        <begin position="623"/>
        <end position="650"/>
    </location>
</feature>
<feature type="compositionally biased region" description="Polar residues" evidence="2">
    <location>
        <begin position="1"/>
        <end position="18"/>
    </location>
</feature>
<accession>A0A7W7Q630</accession>
<dbReference type="EMBL" id="JACHJQ010000004">
    <property type="protein sequence ID" value="MBB4907597.1"/>
    <property type="molecule type" value="Genomic_DNA"/>
</dbReference>
<evidence type="ECO:0000313" key="3">
    <source>
        <dbReference type="EMBL" id="MBB4907597.1"/>
    </source>
</evidence>
<feature type="coiled-coil region" evidence="1">
    <location>
        <begin position="515"/>
        <end position="549"/>
    </location>
</feature>
<dbReference type="InterPro" id="IPR013496">
    <property type="entry name" value="CHP02680"/>
</dbReference>
<keyword evidence="1" id="KW-0175">Coiled coil</keyword>
<dbReference type="NCBIfam" id="TIGR02680">
    <property type="entry name" value="TIGR02680 family protein"/>
    <property type="match status" value="1"/>
</dbReference>
<comment type="caution">
    <text evidence="3">The sequence shown here is derived from an EMBL/GenBank/DDBJ whole genome shotgun (WGS) entry which is preliminary data.</text>
</comment>
<dbReference type="Pfam" id="PF13558">
    <property type="entry name" value="SbcC_Walker_B"/>
    <property type="match status" value="1"/>
</dbReference>
<evidence type="ECO:0000313" key="4">
    <source>
        <dbReference type="Proteomes" id="UP000520767"/>
    </source>
</evidence>
<proteinExistence type="predicted"/>
<protein>
    <submittedName>
        <fullName evidence="3">Uncharacterized protein (TIGR02680 family)</fullName>
    </submittedName>
</protein>
<dbReference type="InterPro" id="IPR027417">
    <property type="entry name" value="P-loop_NTPase"/>
</dbReference>
<dbReference type="Proteomes" id="UP000520767">
    <property type="component" value="Unassembled WGS sequence"/>
</dbReference>
<gene>
    <name evidence="3" type="ORF">FHR82_003839</name>
</gene>